<gene>
    <name evidence="1" type="ORF">KMW28_08165</name>
</gene>
<keyword evidence="2" id="KW-1185">Reference proteome</keyword>
<dbReference type="KEGG" id="fya:KMW28_08165"/>
<dbReference type="PANTHER" id="PTHR42754:SF1">
    <property type="entry name" value="LIPOPROTEIN"/>
    <property type="match status" value="1"/>
</dbReference>
<reference evidence="1 2" key="1">
    <citation type="submission" date="2021-05" db="EMBL/GenBank/DDBJ databases">
        <title>Comparative genomic studies on the polysaccharide-degrading batcterial strains of the Flammeovirga genus.</title>
        <authorList>
            <person name="Zewei F."/>
            <person name="Zheng Z."/>
            <person name="Yu L."/>
            <person name="Ruyue G."/>
            <person name="Yanhong M."/>
            <person name="Yuanyuan C."/>
            <person name="Jingyan G."/>
            <person name="Wenjun H."/>
        </authorList>
    </citation>
    <scope>NUCLEOTIDE SEQUENCE [LARGE SCALE GENOMIC DNA]</scope>
    <source>
        <strain evidence="1 2">NBRC:100898</strain>
    </source>
</reference>
<dbReference type="RefSeq" id="WP_169664649.1">
    <property type="nucleotide sequence ID" value="NZ_CP076132.1"/>
</dbReference>
<dbReference type="Proteomes" id="UP000678679">
    <property type="component" value="Chromosome 1"/>
</dbReference>
<sequence>MKRYFYLILFFCLTACETETAYEKGETFIKFFGTDGMEEGVDFFVDNEGIYLLGNTDNSGNSDLNSSAVLIYTDLDGNEIWSEVLKLGHEDGKEITDKAVGITKLNNGEVVVLINRTEDGIEKGILINVDLNAPSASNYVEIIPTVEVVNKVNFNDIQSTSDNGFIIIGEVRNFENPDSNINDSDWDMIYIKYDQSLNKTLERIRGFGNNSDDFGNSVVEGPNQNYYLFGSVTVEKENPDTGTEFISDVRTVRVNSLLDIVWDKKSSSSLNEYGSKIVNYTNVRYVLGEQKVSEQNTNLIFSELNENGDPLFVRDFGHADINRAGDMVITPDGCFITGAAYENNNYNIVIWKVSHEGDKLWSKSFGFEGEDFGSKIFVQSDGSILVIGTANFGSLSKFCLIKTDKSGNLSIISEEKEM</sequence>
<evidence type="ECO:0000313" key="2">
    <source>
        <dbReference type="Proteomes" id="UP000678679"/>
    </source>
</evidence>
<accession>A0AAX1N8J7</accession>
<dbReference type="AlphaFoldDB" id="A0AAX1N8J7"/>
<evidence type="ECO:0008006" key="3">
    <source>
        <dbReference type="Google" id="ProtNLM"/>
    </source>
</evidence>
<proteinExistence type="predicted"/>
<name>A0AAX1N8J7_9BACT</name>
<dbReference type="EMBL" id="CP076132">
    <property type="protein sequence ID" value="QWG03542.1"/>
    <property type="molecule type" value="Genomic_DNA"/>
</dbReference>
<dbReference type="PANTHER" id="PTHR42754">
    <property type="entry name" value="ENDOGLUCANASE"/>
    <property type="match status" value="1"/>
</dbReference>
<protein>
    <recommendedName>
        <fullName evidence="3">Lipoprotein</fullName>
    </recommendedName>
</protein>
<organism evidence="1 2">
    <name type="scientific">Flammeovirga yaeyamensis</name>
    <dbReference type="NCBI Taxonomy" id="367791"/>
    <lineage>
        <taxon>Bacteria</taxon>
        <taxon>Pseudomonadati</taxon>
        <taxon>Bacteroidota</taxon>
        <taxon>Cytophagia</taxon>
        <taxon>Cytophagales</taxon>
        <taxon>Flammeovirgaceae</taxon>
        <taxon>Flammeovirga</taxon>
    </lineage>
</organism>
<evidence type="ECO:0000313" key="1">
    <source>
        <dbReference type="EMBL" id="QWG03542.1"/>
    </source>
</evidence>